<dbReference type="Gene3D" id="1.20.120.850">
    <property type="entry name" value="SWI2/SNF2 ATPases, N-terminal domain"/>
    <property type="match status" value="1"/>
</dbReference>
<dbReference type="Gene3D" id="3.40.50.300">
    <property type="entry name" value="P-loop containing nucleotide triphosphate hydrolases"/>
    <property type="match status" value="1"/>
</dbReference>
<dbReference type="VEuPathDB" id="VectorBase:MDOMA2_019588"/>
<evidence type="ECO:0000256" key="1">
    <source>
        <dbReference type="SAM" id="MobiDB-lite"/>
    </source>
</evidence>
<dbReference type="AlphaFoldDB" id="A0A1I8NAF3"/>
<dbReference type="EnsemblMetazoa" id="MDOA013224-RA">
    <property type="protein sequence ID" value="MDOA013224-PA"/>
    <property type="gene ID" value="MDOA013224"/>
</dbReference>
<accession>A0A1I8NAF3</accession>
<dbReference type="SUPFAM" id="SSF52540">
    <property type="entry name" value="P-loop containing nucleoside triphosphate hydrolases"/>
    <property type="match status" value="1"/>
</dbReference>
<protein>
    <submittedName>
        <fullName evidence="2">Uncharacterized protein</fullName>
    </submittedName>
</protein>
<evidence type="ECO:0000313" key="2">
    <source>
        <dbReference type="EnsemblMetazoa" id="MDOA013224-PA"/>
    </source>
</evidence>
<dbReference type="eggNOG" id="KOG0390">
    <property type="taxonomic scope" value="Eukaryota"/>
</dbReference>
<gene>
    <name evidence="2" type="primary">101899333</name>
</gene>
<feature type="region of interest" description="Disordered" evidence="1">
    <location>
        <begin position="18"/>
        <end position="37"/>
    </location>
</feature>
<organism evidence="2">
    <name type="scientific">Musca domestica</name>
    <name type="common">House fly</name>
    <dbReference type="NCBI Taxonomy" id="7370"/>
    <lineage>
        <taxon>Eukaryota</taxon>
        <taxon>Metazoa</taxon>
        <taxon>Ecdysozoa</taxon>
        <taxon>Arthropoda</taxon>
        <taxon>Hexapoda</taxon>
        <taxon>Insecta</taxon>
        <taxon>Pterygota</taxon>
        <taxon>Neoptera</taxon>
        <taxon>Endopterygota</taxon>
        <taxon>Diptera</taxon>
        <taxon>Brachycera</taxon>
        <taxon>Muscomorpha</taxon>
        <taxon>Muscoidea</taxon>
        <taxon>Muscidae</taxon>
        <taxon>Musca</taxon>
    </lineage>
</organism>
<name>A0A1I8NAF3_MUSDO</name>
<dbReference type="STRING" id="7370.A0A1I8NAF3"/>
<sequence length="533" mass="61198">MRRSKAPSMLNKTKRFCDQGSNIHENSDPEDEVSLNWGSRGNTSAANDMGRTTWRIFNVVWRDVTTKKHKTWKGDGTLEVNTCSLKAVLKDELGKYMGCSTRFKLSDLIEEYEMVIGGKEIQIQTEIKNEDEIFVLRKKQVTSRNWGSEEYVSPEQQAEEQKKPKGGFYFRPIAALKPPKDLKSLETFRKQLRNLNPTDKWGTNPSSLCHNNHAEFKNGVSSSSSSTQNKSYKLRNRICFVRPSELQQYLFQQICEYCNENKDNFETDILRALNISNILQQICNHPSFIKHISSTNDLIKYLSSVLPVWSDMGPFDSGKLEFLQYYMQTYSGAKVKGKFIVIAKNTNTINMIHGLCDFMNLKCLRLSENDAADSLKNYLSSATEQEPSKVLLIPNVRNLLICGADNIQKETIIVFENVAETMEALKNRDDLHELNVFYLITAFSLEESYILPSITLEEIINLYSVDFDDTYCYVHTQIECNCNENSGNSSYATHFCNWQHLNAPFDENILKVCKSHRKQSTKCIVEAKTFPFI</sequence>
<proteinExistence type="predicted"/>
<dbReference type="VEuPathDB" id="VectorBase:MDOA013224"/>
<dbReference type="InterPro" id="IPR027417">
    <property type="entry name" value="P-loop_NTPase"/>
</dbReference>
<reference evidence="2" key="1">
    <citation type="submission" date="2020-05" db="UniProtKB">
        <authorList>
            <consortium name="EnsemblMetazoa"/>
        </authorList>
    </citation>
    <scope>IDENTIFICATION</scope>
    <source>
        <strain evidence="2">Aabys</strain>
    </source>
</reference>
<dbReference type="OrthoDB" id="413460at2759"/>